<evidence type="ECO:0000313" key="9">
    <source>
        <dbReference type="EMBL" id="VFD30926.1"/>
    </source>
</evidence>
<dbReference type="NCBIfam" id="TIGR00654">
    <property type="entry name" value="PhzF_family"/>
    <property type="match status" value="1"/>
</dbReference>
<protein>
    <submittedName>
        <fullName evidence="5 9">Phenazine biosynthesis PhzC/PhzF protein</fullName>
    </submittedName>
    <submittedName>
        <fullName evidence="7">PhzF family phenazine biosynthesis protein</fullName>
    </submittedName>
    <submittedName>
        <fullName evidence="4">Putative enzyme</fullName>
        <ecNumber evidence="4 8">5.1.-.-</ecNumber>
    </submittedName>
    <submittedName>
        <fullName evidence="8">Uncharacterized isomerase yddE</fullName>
    </submittedName>
</protein>
<dbReference type="EMBL" id="LK932516">
    <property type="protein sequence ID" value="CDS87573.1"/>
    <property type="molecule type" value="Genomic_DNA"/>
</dbReference>
<reference evidence="4" key="1">
    <citation type="submission" date="2014-07" db="EMBL/GenBank/DDBJ databases">
        <authorList>
            <person name="Monot Marc"/>
        </authorList>
    </citation>
    <scope>NUCLEOTIDE SEQUENCE</scope>
    <source>
        <strain evidence="6">7032989</strain>
        <strain evidence="4">7032994</strain>
    </source>
</reference>
<dbReference type="AlphaFoldDB" id="A0A068ZZR8"/>
<evidence type="ECO:0000313" key="4">
    <source>
        <dbReference type="EMBL" id="CDS84219.1"/>
    </source>
</evidence>
<dbReference type="PATRIC" id="fig|1496.897.peg.2308"/>
<dbReference type="Proteomes" id="UP000878956">
    <property type="component" value="Unassembled WGS sequence"/>
</dbReference>
<dbReference type="GO" id="GO:0016853">
    <property type="term" value="F:isomerase activity"/>
    <property type="evidence" value="ECO:0007669"/>
    <property type="project" value="UniProtKB-KW"/>
</dbReference>
<evidence type="ECO:0000313" key="7">
    <source>
        <dbReference type="EMBL" id="HBH1542952.1"/>
    </source>
</evidence>
<evidence type="ECO:0000313" key="11">
    <source>
        <dbReference type="Proteomes" id="UP000411588"/>
    </source>
</evidence>
<dbReference type="GO" id="GO:0005737">
    <property type="term" value="C:cytoplasm"/>
    <property type="evidence" value="ECO:0007669"/>
    <property type="project" value="TreeGrafter"/>
</dbReference>
<dbReference type="EMBL" id="LK932360">
    <property type="protein sequence ID" value="CDS84219.1"/>
    <property type="molecule type" value="Genomic_DNA"/>
</dbReference>
<evidence type="ECO:0000256" key="1">
    <source>
        <dbReference type="ARBA" id="ARBA00008270"/>
    </source>
</evidence>
<evidence type="ECO:0000313" key="8">
    <source>
        <dbReference type="EMBL" id="SJT13333.1"/>
    </source>
</evidence>
<dbReference type="PANTHER" id="PTHR13774">
    <property type="entry name" value="PHENAZINE BIOSYNTHESIS PROTEIN"/>
    <property type="match status" value="1"/>
</dbReference>
<dbReference type="EMBL" id="CAADAN010000003">
    <property type="protein sequence ID" value="VFD30926.1"/>
    <property type="molecule type" value="Genomic_DNA"/>
</dbReference>
<dbReference type="Pfam" id="PF02567">
    <property type="entry name" value="PhzC-PhzF"/>
    <property type="match status" value="1"/>
</dbReference>
<evidence type="ECO:0000256" key="2">
    <source>
        <dbReference type="ARBA" id="ARBA00023235"/>
    </source>
</evidence>
<comment type="similarity">
    <text evidence="1">Belongs to the PhzF family.</text>
</comment>
<proteinExistence type="inferred from homology"/>
<accession>A0A068ZZR8</accession>
<evidence type="ECO:0000313" key="5">
    <source>
        <dbReference type="EMBL" id="CDS87573.1"/>
    </source>
</evidence>
<dbReference type="PANTHER" id="PTHR13774:SF17">
    <property type="entry name" value="PHENAZINE BIOSYNTHESIS-LIKE DOMAIN-CONTAINING PROTEIN"/>
    <property type="match status" value="1"/>
</dbReference>
<dbReference type="PIRSF" id="PIRSF016184">
    <property type="entry name" value="PhzC_PhzF"/>
    <property type="match status" value="1"/>
</dbReference>
<reference evidence="7" key="4">
    <citation type="submission" date="2021-06" db="EMBL/GenBank/DDBJ databases">
        <authorList>
            <consortium name="NCBI Pathogen Detection Project"/>
        </authorList>
    </citation>
    <scope>NUCLEOTIDE SEQUENCE</scope>
    <source>
        <strain evidence="7">HN1000</strain>
    </source>
</reference>
<dbReference type="Proteomes" id="UP000189137">
    <property type="component" value="Unassembled WGS sequence"/>
</dbReference>
<dbReference type="EMBL" id="DAEPXK010000026">
    <property type="protein sequence ID" value="HBH1542952.1"/>
    <property type="molecule type" value="Genomic_DNA"/>
</dbReference>
<evidence type="ECO:0000256" key="3">
    <source>
        <dbReference type="PIRSR" id="PIRSR016184-1"/>
    </source>
</evidence>
<dbReference type="Gene3D" id="3.10.310.10">
    <property type="entry name" value="Diaminopimelate Epimerase, Chain A, domain 1"/>
    <property type="match status" value="2"/>
</dbReference>
<sequence>MEYYIVDSFATKLFKGNPAGVCVLDRRIPLELMQKIAEENNLPETAFVVKGKGNYELRWFTPKAEIDLCGHATLAAAYVISNFIDVNVKRIDFFTQSGKLEVTRNGNLYEMIFPEIMPIEIELSPQQANLIGCVPSAVYSSRDLILLLNSEQEVINYKPNYAQLRKLTDWLGIIITAQGSNTDFVSRYFCPELDSEDPVTGSSHCNLIPYWSEKLGKHKMVAAQLSNRGGIIQCEVLKDNTVKISGEAVLFMQGTIKIDI</sequence>
<evidence type="ECO:0000313" key="6">
    <source>
        <dbReference type="EMBL" id="CDT41896.1"/>
    </source>
</evidence>
<dbReference type="InterPro" id="IPR003719">
    <property type="entry name" value="Phenazine_PhzF-like"/>
</dbReference>
<reference evidence="7" key="3">
    <citation type="journal article" date="2018" name="Genome Biol.">
        <title>SKESA: strategic k-mer extension for scrupulous assemblies.</title>
        <authorList>
            <person name="Souvorov A."/>
            <person name="Agarwala R."/>
            <person name="Lipman D.J."/>
        </authorList>
    </citation>
    <scope>NUCLEOTIDE SEQUENCE</scope>
    <source>
        <strain evidence="7">HN1000</strain>
    </source>
</reference>
<dbReference type="SUPFAM" id="SSF54506">
    <property type="entry name" value="Diaminopimelate epimerase-like"/>
    <property type="match status" value="1"/>
</dbReference>
<organism evidence="4">
    <name type="scientific">Clostridioides difficile</name>
    <name type="common">Peptoclostridium difficile</name>
    <dbReference type="NCBI Taxonomy" id="1496"/>
    <lineage>
        <taxon>Bacteria</taxon>
        <taxon>Bacillati</taxon>
        <taxon>Bacillota</taxon>
        <taxon>Clostridia</taxon>
        <taxon>Peptostreptococcales</taxon>
        <taxon>Peptostreptococcaceae</taxon>
        <taxon>Clostridioides</taxon>
    </lineage>
</organism>
<dbReference type="EC" id="5.1.-.-" evidence="4 8"/>
<name>A0A068ZZR8_CLODI</name>
<dbReference type="Proteomes" id="UP000411588">
    <property type="component" value="Unassembled WGS sequence"/>
</dbReference>
<dbReference type="EMBL" id="LK933149">
    <property type="protein sequence ID" value="CDT41896.1"/>
    <property type="molecule type" value="Genomic_DNA"/>
</dbReference>
<keyword evidence="2 4" id="KW-0413">Isomerase</keyword>
<dbReference type="EMBL" id="FUPS01000017">
    <property type="protein sequence ID" value="SJT13333.1"/>
    <property type="molecule type" value="Genomic_DNA"/>
</dbReference>
<feature type="active site" evidence="3">
    <location>
        <position position="44"/>
    </location>
</feature>
<reference evidence="8 10" key="2">
    <citation type="submission" date="2017-02" db="EMBL/GenBank/DDBJ databases">
        <authorList>
            <consortium name="Pathogen Informatics"/>
        </authorList>
    </citation>
    <scope>NUCLEOTIDE SEQUENCE [LARGE SCALE GENOMIC DNA]</scope>
    <source>
        <strain evidence="9">Clo34</strain>
        <strain evidence="11">clo34</strain>
        <strain evidence="8 10">VRECD0157</strain>
    </source>
</reference>
<dbReference type="RefSeq" id="WP_004454370.1">
    <property type="nucleotide sequence ID" value="NZ_AP031492.1"/>
</dbReference>
<evidence type="ECO:0000313" key="10">
    <source>
        <dbReference type="Proteomes" id="UP000189137"/>
    </source>
</evidence>
<gene>
    <name evidence="8" type="primary">yddE_3</name>
    <name evidence="6" type="ORF">BN1095_470058</name>
    <name evidence="5" type="ORF">BN1096_620107</name>
    <name evidence="4" type="ORF">BN1097_250108</name>
    <name evidence="7" type="ORF">KRM00_002455</name>
    <name evidence="9" type="ORF">SAMEA1402399_01333</name>
    <name evidence="8" type="ORF">SAMEA3375112_03777</name>
</gene>